<evidence type="ECO:0000313" key="12">
    <source>
        <dbReference type="Proteomes" id="UP000825935"/>
    </source>
</evidence>
<evidence type="ECO:0000256" key="1">
    <source>
        <dbReference type="ARBA" id="ARBA00006914"/>
    </source>
</evidence>
<dbReference type="Gene3D" id="3.40.50.300">
    <property type="entry name" value="P-loop containing nucleotide triphosphate hydrolases"/>
    <property type="match status" value="1"/>
</dbReference>
<dbReference type="GO" id="GO:0006334">
    <property type="term" value="P:nucleosome assembly"/>
    <property type="evidence" value="ECO:0007669"/>
    <property type="project" value="TreeGrafter"/>
</dbReference>
<accession>A0A8T2UFV4</accession>
<evidence type="ECO:0000256" key="8">
    <source>
        <dbReference type="ARBA" id="ARBA00023117"/>
    </source>
</evidence>
<evidence type="ECO:0000259" key="10">
    <source>
        <dbReference type="PROSITE" id="PS51805"/>
    </source>
</evidence>
<keyword evidence="5" id="KW-0863">Zinc-finger</keyword>
<evidence type="ECO:0000256" key="7">
    <source>
        <dbReference type="ARBA" id="ARBA00022840"/>
    </source>
</evidence>
<keyword evidence="8" id="KW-0103">Bromodomain</keyword>
<dbReference type="SMART" id="SM00382">
    <property type="entry name" value="AAA"/>
    <property type="match status" value="1"/>
</dbReference>
<dbReference type="GO" id="GO:0005634">
    <property type="term" value="C:nucleus"/>
    <property type="evidence" value="ECO:0007669"/>
    <property type="project" value="TreeGrafter"/>
</dbReference>
<evidence type="ECO:0000256" key="3">
    <source>
        <dbReference type="ARBA" id="ARBA00022723"/>
    </source>
</evidence>
<keyword evidence="7" id="KW-0067">ATP-binding</keyword>
<dbReference type="SMART" id="SM00249">
    <property type="entry name" value="PHD"/>
    <property type="match status" value="1"/>
</dbReference>
<dbReference type="InterPro" id="IPR013083">
    <property type="entry name" value="Znf_RING/FYVE/PHD"/>
</dbReference>
<evidence type="ECO:0000256" key="6">
    <source>
        <dbReference type="ARBA" id="ARBA00022833"/>
    </source>
</evidence>
<keyword evidence="4" id="KW-0547">Nucleotide-binding</keyword>
<dbReference type="PROSITE" id="PS51805">
    <property type="entry name" value="EPHD"/>
    <property type="match status" value="1"/>
</dbReference>
<keyword evidence="12" id="KW-1185">Reference proteome</keyword>
<dbReference type="GO" id="GO:0003682">
    <property type="term" value="F:chromatin binding"/>
    <property type="evidence" value="ECO:0007669"/>
    <property type="project" value="TreeGrafter"/>
</dbReference>
<feature type="compositionally biased region" description="Polar residues" evidence="9">
    <location>
        <begin position="274"/>
        <end position="289"/>
    </location>
</feature>
<keyword evidence="2" id="KW-0150">Chloroplast</keyword>
<organism evidence="11 12">
    <name type="scientific">Ceratopteris richardii</name>
    <name type="common">Triangle waterfern</name>
    <dbReference type="NCBI Taxonomy" id="49495"/>
    <lineage>
        <taxon>Eukaryota</taxon>
        <taxon>Viridiplantae</taxon>
        <taxon>Streptophyta</taxon>
        <taxon>Embryophyta</taxon>
        <taxon>Tracheophyta</taxon>
        <taxon>Polypodiopsida</taxon>
        <taxon>Polypodiidae</taxon>
        <taxon>Polypodiales</taxon>
        <taxon>Pteridineae</taxon>
        <taxon>Pteridaceae</taxon>
        <taxon>Parkerioideae</taxon>
        <taxon>Ceratopteris</taxon>
    </lineage>
</organism>
<proteinExistence type="inferred from homology"/>
<dbReference type="Proteomes" id="UP000825935">
    <property type="component" value="Chromosome 7"/>
</dbReference>
<reference evidence="11" key="1">
    <citation type="submission" date="2021-08" db="EMBL/GenBank/DDBJ databases">
        <title>WGS assembly of Ceratopteris richardii.</title>
        <authorList>
            <person name="Marchant D.B."/>
            <person name="Chen G."/>
            <person name="Jenkins J."/>
            <person name="Shu S."/>
            <person name="Leebens-Mack J."/>
            <person name="Grimwood J."/>
            <person name="Schmutz J."/>
            <person name="Soltis P."/>
            <person name="Soltis D."/>
            <person name="Chen Z.-H."/>
        </authorList>
    </citation>
    <scope>NUCLEOTIDE SEQUENCE</scope>
    <source>
        <strain evidence="11">Whitten #5841</strain>
        <tissue evidence="11">Leaf</tissue>
    </source>
</reference>
<dbReference type="GO" id="GO:0045815">
    <property type="term" value="P:transcription initiation-coupled chromatin remodeling"/>
    <property type="evidence" value="ECO:0007669"/>
    <property type="project" value="TreeGrafter"/>
</dbReference>
<feature type="region of interest" description="Disordered" evidence="9">
    <location>
        <begin position="107"/>
        <end position="138"/>
    </location>
</feature>
<protein>
    <recommendedName>
        <fullName evidence="10">PHD-type domain-containing protein</fullName>
    </recommendedName>
</protein>
<dbReference type="FunFam" id="3.40.50.300:FF:000061">
    <property type="entry name" value="ATPase family, AAA domain-containing 2"/>
    <property type="match status" value="1"/>
</dbReference>
<feature type="compositionally biased region" description="Basic and acidic residues" evidence="9">
    <location>
        <begin position="156"/>
        <end position="175"/>
    </location>
</feature>
<dbReference type="GO" id="GO:0016887">
    <property type="term" value="F:ATP hydrolysis activity"/>
    <property type="evidence" value="ECO:0007669"/>
    <property type="project" value="InterPro"/>
</dbReference>
<feature type="region of interest" description="Disordered" evidence="9">
    <location>
        <begin position="156"/>
        <end position="250"/>
    </location>
</feature>
<feature type="compositionally biased region" description="Basic and acidic residues" evidence="9">
    <location>
        <begin position="125"/>
        <end position="137"/>
    </location>
</feature>
<dbReference type="PANTHER" id="PTHR23069">
    <property type="entry name" value="AAA DOMAIN-CONTAINING"/>
    <property type="match status" value="1"/>
</dbReference>
<dbReference type="InterPro" id="IPR001965">
    <property type="entry name" value="Znf_PHD"/>
</dbReference>
<dbReference type="Pfam" id="PF17862">
    <property type="entry name" value="AAA_lid_3"/>
    <property type="match status" value="1"/>
</dbReference>
<evidence type="ECO:0000256" key="9">
    <source>
        <dbReference type="SAM" id="MobiDB-lite"/>
    </source>
</evidence>
<dbReference type="SUPFAM" id="SSF52540">
    <property type="entry name" value="P-loop containing nucleoside triphosphate hydrolases"/>
    <property type="match status" value="1"/>
</dbReference>
<evidence type="ECO:0000256" key="4">
    <source>
        <dbReference type="ARBA" id="ARBA00022741"/>
    </source>
</evidence>
<feature type="compositionally biased region" description="Polar residues" evidence="9">
    <location>
        <begin position="299"/>
        <end position="308"/>
    </location>
</feature>
<dbReference type="Gene3D" id="3.30.40.10">
    <property type="entry name" value="Zinc/RING finger domain, C3HC4 (zinc finger)"/>
    <property type="match status" value="1"/>
</dbReference>
<comment type="caution">
    <text evidence="11">The sequence shown here is derived from an EMBL/GenBank/DDBJ whole genome shotgun (WGS) entry which is preliminary data.</text>
</comment>
<evidence type="ECO:0000256" key="2">
    <source>
        <dbReference type="ARBA" id="ARBA00022528"/>
    </source>
</evidence>
<sequence length="1767" mass="197322">MSGPSSKICDGHLDGAISSRNYRRKHNCPRDYGNARNSLYFSSNSSPYKRKTCTHRSSLENIGTRSNIRRSRRTFFDKAHLNIPVCPMSYYIGDSVRKRRLDFREHGREMPQKRLKASNLSCDVESSKSKRSKEMVSHKYRTVDSIQRSGIAHIEKQKDIDSSDVRSRRSSRIDNSRLSSTLEINGTRSKRRDSTSSYDESSEDWTQEHVLEPRKVEKRKGLDELHKMEDTSLVKGRRKETKRYKRVDNNSDVGLEKVHIDYDAQPNSHPAGASQRSMSSSEDFNSTPARSGPEKRSEQIFTGQSSDNQRIHNAASIKVLLSVGQRSQQQVCESIDASNKISHPSQQEAEISGFTTPEAMKVLQIGLEDKGISNDVDGANETSNRLNPLGPSLDASKSIKLKVSESLVSGGSEQVALPIAEGMEPLEVHSACGQLNEIGSVNHEIKLNVIKERKCGLCGGDSRGEPAKYLLPVSTKRKDGQTSKDDQTAPLYSEWDAFGNEPGWLGPLLGPLGDKFGIAGVWVHQECAIWSPEVYFAGIGHIKNIRAALRRGKFLKCTRCGRPGATIGCRIKRCPRTYHLPCARFEGCYFDPKKFLMACDEHLHYFLPRLPGRRLRRNSLNIGRIRLKRQVNEWRKKAQKAAQLDAETEEKWQEKAGVDEEFLRREHKRFQRDIARVAPVMVGGGSGEYISDGWESIAGSENVVQCLKEMVIIPLLYPEAFARLGVSPPQGVLLYGHPGTGKTLAVKALVGACAKGHKQIAYFARKGADCLGKYAGDAERQLRMLFYLAEKHQPSIIFFDEIDGLAPTRSQHQDQTQKSVVSTLLALMDGIKSRGSVVVIGATNRPDALDPALRRPGRFDREIYFPLPSLLDRTAILNLQTRNWQIPQKKEIISLLANRTIGFAGADLQALCAQAVINSLRRTVSIDQLIAFASKQGNTPSLPVLSVNAVDWATALEQVSPPCSSRSAKAALSTVTCGPLPFHWLHVFLWSMTELIISLHLDKRATLPPVLDRLAMSLEETLKSRLGESWIAEFNMHRSSTEFHSDSKELEASLENIFLMTGMVSNQEVTNPLISAMKNVVYEGSKFRVMLSGKDRSWLDHFAAWLLFGFEGFVELCNLNITTMLQEGAGDISQGLIHILGTIQNKSPCVLFMPQLECWAIESTVVDSSDDYIEEEMRVSHCWNIFIQQVNLLPASLQIIFVASSTSSKDDIPHEIVEFFWGSELSVLSSKDNTSRSSVLHDGWWSYHRSIPSSWIEASSVIDMKRILMRAADGFSSLLCQKVLHHGRLAEQTLPNEVSDLAREVMPAESQEPSTPYRGFRHDVIEQNIGRDLDGSSSPPGLNDTFVGIGYKMEPGHSVSVASKHVHGVGNQSDVYSSQWTYVSVSISMIGYELLYNPDLKELRHVTSKLREGPSFRTEFLVRMKSPELNGNTEQSDHPDNIILRGLNAVGLRAYCGKYLKPRDVAEGVKEVVELLMKRIDAKVNHGKDREHYSHLFHQAAALQDKTFLWAYNLRRFDLAASRDQGIIEESSDQRAKIEDKCGPSASKVLPGVGKQMSILRTPSIATDSVQPSHCLELKAQVSGIKRADGSTSYGYEQVTAINTQSSGSMLHSNNTLTRNEQQLLGADEMFGMRCPSCLRKVSWALRKLFRKVWKSRGSKLCLDIVDEVIGICTSALAIELDQVLESRPWDILTTRSSCKNSCICRSTSDKGKIGTDSKSNKMKSKLMSCSESDSNFGNQSYMCLCSLTKFILHFPTTMESLADEKL</sequence>
<dbReference type="EMBL" id="CM035412">
    <property type="protein sequence ID" value="KAH7433390.1"/>
    <property type="molecule type" value="Genomic_DNA"/>
</dbReference>
<dbReference type="InterPro" id="IPR045199">
    <property type="entry name" value="ATAD2-like"/>
</dbReference>
<feature type="region of interest" description="Disordered" evidence="9">
    <location>
        <begin position="263"/>
        <end position="309"/>
    </location>
</feature>
<dbReference type="PROSITE" id="PS00674">
    <property type="entry name" value="AAA"/>
    <property type="match status" value="1"/>
</dbReference>
<dbReference type="Pfam" id="PF00004">
    <property type="entry name" value="AAA"/>
    <property type="match status" value="1"/>
</dbReference>
<dbReference type="InterPro" id="IPR003593">
    <property type="entry name" value="AAA+_ATPase"/>
</dbReference>
<evidence type="ECO:0000313" key="11">
    <source>
        <dbReference type="EMBL" id="KAH7433390.1"/>
    </source>
</evidence>
<keyword evidence="3" id="KW-0479">Metal-binding</keyword>
<dbReference type="GO" id="GO:0006337">
    <property type="term" value="P:nucleosome disassembly"/>
    <property type="evidence" value="ECO:0007669"/>
    <property type="project" value="TreeGrafter"/>
</dbReference>
<keyword evidence="6" id="KW-0862">Zinc</keyword>
<dbReference type="InterPro" id="IPR003959">
    <property type="entry name" value="ATPase_AAA_core"/>
</dbReference>
<dbReference type="GO" id="GO:0042393">
    <property type="term" value="F:histone binding"/>
    <property type="evidence" value="ECO:0007669"/>
    <property type="project" value="TreeGrafter"/>
</dbReference>
<gene>
    <name evidence="11" type="ORF">KP509_07G067200</name>
</gene>
<dbReference type="InterPro" id="IPR041569">
    <property type="entry name" value="AAA_lid_3"/>
</dbReference>
<feature type="compositionally biased region" description="Basic and acidic residues" evidence="9">
    <location>
        <begin position="206"/>
        <end position="232"/>
    </location>
</feature>
<dbReference type="InterPro" id="IPR003960">
    <property type="entry name" value="ATPase_AAA_CS"/>
</dbReference>
<name>A0A8T2UFV4_CERRI</name>
<dbReference type="GO" id="GO:0008270">
    <property type="term" value="F:zinc ion binding"/>
    <property type="evidence" value="ECO:0007669"/>
    <property type="project" value="UniProtKB-KW"/>
</dbReference>
<evidence type="ECO:0000256" key="5">
    <source>
        <dbReference type="ARBA" id="ARBA00022771"/>
    </source>
</evidence>
<feature type="compositionally biased region" description="Basic residues" evidence="9">
    <location>
        <begin position="235"/>
        <end position="245"/>
    </location>
</feature>
<dbReference type="InterPro" id="IPR034732">
    <property type="entry name" value="EPHD"/>
</dbReference>
<keyword evidence="2" id="KW-0934">Plastid</keyword>
<feature type="domain" description="PHD-type" evidence="10">
    <location>
        <begin position="483"/>
        <end position="603"/>
    </location>
</feature>
<dbReference type="Gene3D" id="1.10.8.60">
    <property type="match status" value="1"/>
</dbReference>
<dbReference type="InterPro" id="IPR027417">
    <property type="entry name" value="P-loop_NTPase"/>
</dbReference>
<dbReference type="CDD" id="cd15571">
    <property type="entry name" value="ePHD"/>
    <property type="match status" value="1"/>
</dbReference>
<dbReference type="Pfam" id="PF13771">
    <property type="entry name" value="zf-HC5HC2H"/>
    <property type="match status" value="1"/>
</dbReference>
<dbReference type="GO" id="GO:0005524">
    <property type="term" value="F:ATP binding"/>
    <property type="evidence" value="ECO:0007669"/>
    <property type="project" value="UniProtKB-KW"/>
</dbReference>
<dbReference type="PANTHER" id="PTHR23069:SF7">
    <property type="entry name" value="P-LOOP CONTAINING NUCLEOSIDE TRIPHOSPHATE HYDROLASES SUPERFAMILY PROTEIN"/>
    <property type="match status" value="1"/>
</dbReference>
<comment type="similarity">
    <text evidence="1">Belongs to the AAA ATPase family.</text>
</comment>
<dbReference type="OrthoDB" id="5421at2759"/>